<evidence type="ECO:0000313" key="1">
    <source>
        <dbReference type="EMBL" id="EOI53397.1"/>
    </source>
</evidence>
<evidence type="ECO:0000313" key="4">
    <source>
        <dbReference type="Proteomes" id="UP000014160"/>
    </source>
</evidence>
<evidence type="ECO:0000313" key="3">
    <source>
        <dbReference type="Proteomes" id="UP000013750"/>
    </source>
</evidence>
<accession>R2XTT6</accession>
<protein>
    <submittedName>
        <fullName evidence="1">Uncharacterized protein</fullName>
    </submittedName>
</protein>
<gene>
    <name evidence="2" type="ORF">I592_00613</name>
    <name evidence="1" type="ORF">UKC_03349</name>
</gene>
<dbReference type="HOGENOM" id="CLU_3025184_0_0_9"/>
<dbReference type="EMBL" id="AJDQ01000012">
    <property type="protein sequence ID" value="EOI53397.1"/>
    <property type="molecule type" value="Genomic_DNA"/>
</dbReference>
<dbReference type="AlphaFoldDB" id="R2XTT6"/>
<dbReference type="EMBL" id="ASWH01000001">
    <property type="protein sequence ID" value="EOW81328.1"/>
    <property type="molecule type" value="Genomic_DNA"/>
</dbReference>
<dbReference type="Proteomes" id="UP000013750">
    <property type="component" value="Unassembled WGS sequence"/>
</dbReference>
<organism evidence="1 3">
    <name type="scientific">Enterococcus gilvus ATCC BAA-350</name>
    <dbReference type="NCBI Taxonomy" id="1158614"/>
    <lineage>
        <taxon>Bacteria</taxon>
        <taxon>Bacillati</taxon>
        <taxon>Bacillota</taxon>
        <taxon>Bacilli</taxon>
        <taxon>Lactobacillales</taxon>
        <taxon>Enterococcaceae</taxon>
        <taxon>Enterococcus</taxon>
    </lineage>
</organism>
<sequence>MLGLILFHILLFEHQLKAIHMNVKKTMKSLGDTEERYIEERADPNEKPLVHFIGR</sequence>
<comment type="caution">
    <text evidence="1">The sequence shown here is derived from an EMBL/GenBank/DDBJ whole genome shotgun (WGS) entry which is preliminary data.</text>
</comment>
<proteinExistence type="predicted"/>
<reference evidence="1 3" key="1">
    <citation type="submission" date="2013-02" db="EMBL/GenBank/DDBJ databases">
        <title>The Genome Sequence of Enterococcus gilvus ATCC BAA-350.</title>
        <authorList>
            <consortium name="The Broad Institute Genome Sequencing Platform"/>
            <consortium name="The Broad Institute Genome Sequencing Center for Infectious Disease"/>
            <person name="Earl A.M."/>
            <person name="Gilmore M.S."/>
            <person name="Lebreton F."/>
            <person name="Walker B."/>
            <person name="Young S.K."/>
            <person name="Zeng Q."/>
            <person name="Gargeya S."/>
            <person name="Fitzgerald M."/>
            <person name="Haas B."/>
            <person name="Abouelleil A."/>
            <person name="Alvarado L."/>
            <person name="Arachchi H.M."/>
            <person name="Berlin A.M."/>
            <person name="Chapman S.B."/>
            <person name="Dewar J."/>
            <person name="Goldberg J."/>
            <person name="Griggs A."/>
            <person name="Gujja S."/>
            <person name="Hansen M."/>
            <person name="Howarth C."/>
            <person name="Imamovic A."/>
            <person name="Larimer J."/>
            <person name="McCowan C."/>
            <person name="Murphy C."/>
            <person name="Neiman D."/>
            <person name="Pearson M."/>
            <person name="Priest M."/>
            <person name="Roberts A."/>
            <person name="Saif S."/>
            <person name="Shea T."/>
            <person name="Sisk P."/>
            <person name="Sykes S."/>
            <person name="Wortman J."/>
            <person name="Nusbaum C."/>
            <person name="Birren B."/>
        </authorList>
    </citation>
    <scope>NUCLEOTIDE SEQUENCE [LARGE SCALE GENOMIC DNA]</scope>
    <source>
        <strain evidence="1 3">ATCC BAA-350</strain>
    </source>
</reference>
<reference evidence="2 4" key="2">
    <citation type="submission" date="2013-03" db="EMBL/GenBank/DDBJ databases">
        <title>The Genome Sequence of Enterococcus gilvus ATCC BAA-350 (PacBio/Illumina hybrid assembly).</title>
        <authorList>
            <consortium name="The Broad Institute Genomics Platform"/>
            <consortium name="The Broad Institute Genome Sequencing Center for Infectious Disease"/>
            <person name="Earl A."/>
            <person name="Russ C."/>
            <person name="Gilmore M."/>
            <person name="Surin D."/>
            <person name="Walker B."/>
            <person name="Young S."/>
            <person name="Zeng Q."/>
            <person name="Gargeya S."/>
            <person name="Fitzgerald M."/>
            <person name="Haas B."/>
            <person name="Abouelleil A."/>
            <person name="Allen A.W."/>
            <person name="Alvarado L."/>
            <person name="Arachchi H.M."/>
            <person name="Berlin A.M."/>
            <person name="Chapman S.B."/>
            <person name="Gainer-Dewar J."/>
            <person name="Goldberg J."/>
            <person name="Griggs A."/>
            <person name="Gujja S."/>
            <person name="Hansen M."/>
            <person name="Howarth C."/>
            <person name="Imamovic A."/>
            <person name="Ireland A."/>
            <person name="Larimer J."/>
            <person name="McCowan C."/>
            <person name="Murphy C."/>
            <person name="Pearson M."/>
            <person name="Poon T.W."/>
            <person name="Priest M."/>
            <person name="Roberts A."/>
            <person name="Saif S."/>
            <person name="Shea T."/>
            <person name="Sisk P."/>
            <person name="Sykes S."/>
            <person name="Wortman J."/>
            <person name="Nusbaum C."/>
            <person name="Birren B."/>
        </authorList>
    </citation>
    <scope>NUCLEOTIDE SEQUENCE [LARGE SCALE GENOMIC DNA]</scope>
    <source>
        <strain evidence="2 4">ATCC BAA-350</strain>
    </source>
</reference>
<dbReference type="Proteomes" id="UP000014160">
    <property type="component" value="Unassembled WGS sequence"/>
</dbReference>
<keyword evidence="4" id="KW-1185">Reference proteome</keyword>
<name>R2XTT6_9ENTE</name>
<evidence type="ECO:0000313" key="2">
    <source>
        <dbReference type="EMBL" id="EOW81328.1"/>
    </source>
</evidence>